<dbReference type="InterPro" id="IPR008266">
    <property type="entry name" value="Tyr_kinase_AS"/>
</dbReference>
<dbReference type="GO" id="GO:0048468">
    <property type="term" value="P:cell development"/>
    <property type="evidence" value="ECO:0007669"/>
    <property type="project" value="UniProtKB-ARBA"/>
</dbReference>
<evidence type="ECO:0000256" key="13">
    <source>
        <dbReference type="ARBA" id="ARBA00023180"/>
    </source>
</evidence>
<sequence>INGGAILWTAEWKKTVQWFRSSVAVCGAGSVYFSLSDEYPKNGKRREGEMGRRWTAVLVALSTCFLLVNGQLDWFVRKSELSKLQVETTEDEFYLIRNGDFQIPSRILVLTEQGMSEGVNFHWVLRSSPFQFLKYEITSTVENPEIARVEYTGISSMDVFNEDSDFTITFPCLQTSASPVNITLSFSLFDPQNVKTVFKITGLRTCNCSVQTCVSETDTPTSDEGGDSNSTSSIFFAVIGTVGALILAVVCVAVIYQCVMLATWSRRNRQPSGEEELPNWEDVIPSPATHMVTLTSPLPSSTLPPHASLSSFSNSPRTSKSYHHGSLKMYMSLLPLKGLFVDRQRISIGPAIKDGVFGVMYDGYLSNAEDDPEGAVPVIIKTVKENTPDIVVNSLLEGGTALRPVTHRHLLRLVAYNYLEGEQPMLLYPKSALGTLKSLLLNTRETRTCMLTTQDLVFISSQISRGMYHLMRHGLTHRDLATRNIYVHENLLVRIGDRGLSWDLYTEEYHRLPDGEMAPVKWMAAEVLAERKYSHYSDVWSFGVVLWEVMTLGRIPYEDVPPEDMLSVLTTGLRLEQPKNCPEDLFVLMGWCWALTPTDRPRFSHLTLRLKDFHEKISAFI</sequence>
<keyword evidence="12" id="KW-0675">Receptor</keyword>
<reference evidence="16" key="1">
    <citation type="submission" date="2023-03" db="EMBL/GenBank/DDBJ databases">
        <authorList>
            <person name="Steffen K."/>
            <person name="Cardenas P."/>
        </authorList>
    </citation>
    <scope>NUCLEOTIDE SEQUENCE</scope>
</reference>
<comment type="caution">
    <text evidence="16">The sequence shown here is derived from an EMBL/GenBank/DDBJ whole genome shotgun (WGS) entry which is preliminary data.</text>
</comment>
<dbReference type="EMBL" id="CASHTH010000116">
    <property type="protein sequence ID" value="CAI7991454.1"/>
    <property type="molecule type" value="Genomic_DNA"/>
</dbReference>
<dbReference type="InterPro" id="IPR050122">
    <property type="entry name" value="RTK"/>
</dbReference>
<dbReference type="PANTHER" id="PTHR24416">
    <property type="entry name" value="TYROSINE-PROTEIN KINASE RECEPTOR"/>
    <property type="match status" value="1"/>
</dbReference>
<dbReference type="GO" id="GO:0005886">
    <property type="term" value="C:plasma membrane"/>
    <property type="evidence" value="ECO:0007669"/>
    <property type="project" value="TreeGrafter"/>
</dbReference>
<evidence type="ECO:0000256" key="12">
    <source>
        <dbReference type="ARBA" id="ARBA00023170"/>
    </source>
</evidence>
<dbReference type="Proteomes" id="UP001174909">
    <property type="component" value="Unassembled WGS sequence"/>
</dbReference>
<evidence type="ECO:0000256" key="7">
    <source>
        <dbReference type="ARBA" id="ARBA00022777"/>
    </source>
</evidence>
<dbReference type="SUPFAM" id="SSF56112">
    <property type="entry name" value="Protein kinase-like (PK-like)"/>
    <property type="match status" value="1"/>
</dbReference>
<dbReference type="InterPro" id="IPR038677">
    <property type="entry name" value="WIF_sf"/>
</dbReference>
<dbReference type="GO" id="GO:0012505">
    <property type="term" value="C:endomembrane system"/>
    <property type="evidence" value="ECO:0007669"/>
    <property type="project" value="UniProtKB-SubCell"/>
</dbReference>
<evidence type="ECO:0000256" key="10">
    <source>
        <dbReference type="ARBA" id="ARBA00023136"/>
    </source>
</evidence>
<feature type="domain" description="Protein kinase" evidence="15">
    <location>
        <begin position="346"/>
        <end position="617"/>
    </location>
</feature>
<keyword evidence="4 14" id="KW-0812">Transmembrane</keyword>
<evidence type="ECO:0000256" key="8">
    <source>
        <dbReference type="ARBA" id="ARBA00022840"/>
    </source>
</evidence>
<keyword evidence="7 16" id="KW-0418">Kinase</keyword>
<evidence type="ECO:0000256" key="9">
    <source>
        <dbReference type="ARBA" id="ARBA00022989"/>
    </source>
</evidence>
<accession>A0AA35VTD2</accession>
<dbReference type="GO" id="GO:0005524">
    <property type="term" value="F:ATP binding"/>
    <property type="evidence" value="ECO:0007669"/>
    <property type="project" value="UniProtKB-KW"/>
</dbReference>
<evidence type="ECO:0000313" key="16">
    <source>
        <dbReference type="EMBL" id="CAI7991454.1"/>
    </source>
</evidence>
<dbReference type="Gene3D" id="2.60.40.2170">
    <property type="entry name" value="Wnt, WIF domain"/>
    <property type="match status" value="1"/>
</dbReference>
<dbReference type="InterPro" id="IPR011009">
    <property type="entry name" value="Kinase-like_dom_sf"/>
</dbReference>
<evidence type="ECO:0000256" key="3">
    <source>
        <dbReference type="ARBA" id="ARBA00022679"/>
    </source>
</evidence>
<keyword evidence="5" id="KW-0732">Signal</keyword>
<comment type="subcellular location">
    <subcellularLocation>
        <location evidence="2">Endomembrane system</location>
    </subcellularLocation>
    <subcellularLocation>
        <location evidence="1">Membrane</location>
        <topology evidence="1">Single-pass membrane protein</topology>
    </subcellularLocation>
</comment>
<feature type="transmembrane region" description="Helical" evidence="14">
    <location>
        <begin position="56"/>
        <end position="76"/>
    </location>
</feature>
<organism evidence="16 17">
    <name type="scientific">Geodia barretti</name>
    <name type="common">Barrett's horny sponge</name>
    <dbReference type="NCBI Taxonomy" id="519541"/>
    <lineage>
        <taxon>Eukaryota</taxon>
        <taxon>Metazoa</taxon>
        <taxon>Porifera</taxon>
        <taxon>Demospongiae</taxon>
        <taxon>Heteroscleromorpha</taxon>
        <taxon>Tetractinellida</taxon>
        <taxon>Astrophorina</taxon>
        <taxon>Geodiidae</taxon>
        <taxon>Geodia</taxon>
    </lineage>
</organism>
<evidence type="ECO:0000256" key="4">
    <source>
        <dbReference type="ARBA" id="ARBA00022692"/>
    </source>
</evidence>
<keyword evidence="9 14" id="KW-1133">Transmembrane helix</keyword>
<dbReference type="InterPro" id="IPR001245">
    <property type="entry name" value="Ser-Thr/Tyr_kinase_cat_dom"/>
</dbReference>
<evidence type="ECO:0000256" key="1">
    <source>
        <dbReference type="ARBA" id="ARBA00004167"/>
    </source>
</evidence>
<gene>
    <name evidence="16" type="ORF">GBAR_LOCUS751</name>
</gene>
<dbReference type="InterPro" id="IPR000719">
    <property type="entry name" value="Prot_kinase_dom"/>
</dbReference>
<dbReference type="PROSITE" id="PS50011">
    <property type="entry name" value="PROTEIN_KINASE_DOM"/>
    <property type="match status" value="1"/>
</dbReference>
<dbReference type="PRINTS" id="PR00109">
    <property type="entry name" value="TYRKINASE"/>
</dbReference>
<dbReference type="GO" id="GO:0043235">
    <property type="term" value="C:receptor complex"/>
    <property type="evidence" value="ECO:0007669"/>
    <property type="project" value="TreeGrafter"/>
</dbReference>
<feature type="transmembrane region" description="Helical" evidence="14">
    <location>
        <begin position="234"/>
        <end position="259"/>
    </location>
</feature>
<dbReference type="FunFam" id="1.10.510.10:FF:001512">
    <property type="entry name" value="Receptor tyrosine-protein kinase erbB-2"/>
    <property type="match status" value="1"/>
</dbReference>
<dbReference type="GO" id="GO:0050793">
    <property type="term" value="P:regulation of developmental process"/>
    <property type="evidence" value="ECO:0007669"/>
    <property type="project" value="UniProtKB-ARBA"/>
</dbReference>
<dbReference type="Gene3D" id="3.30.200.20">
    <property type="entry name" value="Phosphorylase Kinase, domain 1"/>
    <property type="match status" value="1"/>
</dbReference>
<name>A0AA35VTD2_GEOBA</name>
<proteinExistence type="predicted"/>
<dbReference type="GO" id="GO:0007169">
    <property type="term" value="P:cell surface receptor protein tyrosine kinase signaling pathway"/>
    <property type="evidence" value="ECO:0007669"/>
    <property type="project" value="TreeGrafter"/>
</dbReference>
<keyword evidence="6" id="KW-0547">Nucleotide-binding</keyword>
<dbReference type="InterPro" id="IPR020635">
    <property type="entry name" value="Tyr_kinase_cat_dom"/>
</dbReference>
<protein>
    <submittedName>
        <fullName evidence="16">Tyrosine-protein kinase RYK</fullName>
    </submittedName>
</protein>
<dbReference type="GO" id="GO:0051897">
    <property type="term" value="P:positive regulation of phosphatidylinositol 3-kinase/protein kinase B signal transduction"/>
    <property type="evidence" value="ECO:0007669"/>
    <property type="project" value="TreeGrafter"/>
</dbReference>
<evidence type="ECO:0000259" key="15">
    <source>
        <dbReference type="PROSITE" id="PS50011"/>
    </source>
</evidence>
<keyword evidence="13" id="KW-0325">Glycoprotein</keyword>
<evidence type="ECO:0000256" key="11">
    <source>
        <dbReference type="ARBA" id="ARBA00023137"/>
    </source>
</evidence>
<keyword evidence="11" id="KW-0829">Tyrosine-protein kinase</keyword>
<evidence type="ECO:0000256" key="14">
    <source>
        <dbReference type="SAM" id="Phobius"/>
    </source>
</evidence>
<dbReference type="GO" id="GO:0004714">
    <property type="term" value="F:transmembrane receptor protein tyrosine kinase activity"/>
    <property type="evidence" value="ECO:0007669"/>
    <property type="project" value="TreeGrafter"/>
</dbReference>
<keyword evidence="8" id="KW-0067">ATP-binding</keyword>
<evidence type="ECO:0000313" key="17">
    <source>
        <dbReference type="Proteomes" id="UP001174909"/>
    </source>
</evidence>
<evidence type="ECO:0000256" key="6">
    <source>
        <dbReference type="ARBA" id="ARBA00022741"/>
    </source>
</evidence>
<dbReference type="PANTHER" id="PTHR24416:SF349">
    <property type="entry name" value="TYROSINE-PROTEIN KINASE RYK"/>
    <property type="match status" value="1"/>
</dbReference>
<dbReference type="Gene3D" id="1.10.510.10">
    <property type="entry name" value="Transferase(Phosphotransferase) domain 1"/>
    <property type="match status" value="1"/>
</dbReference>
<dbReference type="Pfam" id="PF07714">
    <property type="entry name" value="PK_Tyr_Ser-Thr"/>
    <property type="match status" value="1"/>
</dbReference>
<evidence type="ECO:0000256" key="2">
    <source>
        <dbReference type="ARBA" id="ARBA00004308"/>
    </source>
</evidence>
<dbReference type="AlphaFoldDB" id="A0AA35VTD2"/>
<keyword evidence="3" id="KW-0808">Transferase</keyword>
<keyword evidence="10 14" id="KW-0472">Membrane</keyword>
<dbReference type="SMART" id="SM00219">
    <property type="entry name" value="TyrKc"/>
    <property type="match status" value="1"/>
</dbReference>
<evidence type="ECO:0000256" key="5">
    <source>
        <dbReference type="ARBA" id="ARBA00022729"/>
    </source>
</evidence>
<keyword evidence="17" id="KW-1185">Reference proteome</keyword>
<dbReference type="PROSITE" id="PS00109">
    <property type="entry name" value="PROTEIN_KINASE_TYR"/>
    <property type="match status" value="1"/>
</dbReference>
<feature type="non-terminal residue" evidence="16">
    <location>
        <position position="1"/>
    </location>
</feature>